<dbReference type="GO" id="GO:0004674">
    <property type="term" value="F:protein serine/threonine kinase activity"/>
    <property type="evidence" value="ECO:0007669"/>
    <property type="project" value="UniProtKB-KW"/>
</dbReference>
<dbReference type="InterPro" id="IPR000719">
    <property type="entry name" value="Prot_kinase_dom"/>
</dbReference>
<evidence type="ECO:0000256" key="8">
    <source>
        <dbReference type="ARBA" id="ARBA00022821"/>
    </source>
</evidence>
<keyword evidence="6" id="KW-0547">Nucleotide-binding</keyword>
<dbReference type="Proteomes" id="UP000027138">
    <property type="component" value="Unassembled WGS sequence"/>
</dbReference>
<dbReference type="FunFam" id="1.10.510.10:FF:000258">
    <property type="entry name" value="Probable serine/threonine-protein kinase PBL8"/>
    <property type="match status" value="1"/>
</dbReference>
<evidence type="ECO:0000256" key="2">
    <source>
        <dbReference type="ARBA" id="ARBA00012513"/>
    </source>
</evidence>
<dbReference type="SUPFAM" id="SSF56112">
    <property type="entry name" value="Protein kinase-like (PK-like)"/>
    <property type="match status" value="1"/>
</dbReference>
<dbReference type="EC" id="2.7.11.1" evidence="2"/>
<dbReference type="STRING" id="180498.A0A067KFY6"/>
<evidence type="ECO:0000313" key="13">
    <source>
        <dbReference type="Proteomes" id="UP000027138"/>
    </source>
</evidence>
<evidence type="ECO:0000256" key="1">
    <source>
        <dbReference type="ARBA" id="ARBA00004236"/>
    </source>
</evidence>
<evidence type="ECO:0000256" key="10">
    <source>
        <dbReference type="SAM" id="MobiDB-lite"/>
    </source>
</evidence>
<keyword evidence="3" id="KW-1003">Cell membrane</keyword>
<dbReference type="AlphaFoldDB" id="A0A067KFY6"/>
<dbReference type="PROSITE" id="PS00108">
    <property type="entry name" value="PROTEIN_KINASE_ST"/>
    <property type="match status" value="1"/>
</dbReference>
<dbReference type="KEGG" id="jcu:105637968"/>
<organism evidence="12 13">
    <name type="scientific">Jatropha curcas</name>
    <name type="common">Barbados nut</name>
    <dbReference type="NCBI Taxonomy" id="180498"/>
    <lineage>
        <taxon>Eukaryota</taxon>
        <taxon>Viridiplantae</taxon>
        <taxon>Streptophyta</taxon>
        <taxon>Embryophyta</taxon>
        <taxon>Tracheophyta</taxon>
        <taxon>Spermatophyta</taxon>
        <taxon>Magnoliopsida</taxon>
        <taxon>eudicotyledons</taxon>
        <taxon>Gunneridae</taxon>
        <taxon>Pentapetalae</taxon>
        <taxon>rosids</taxon>
        <taxon>fabids</taxon>
        <taxon>Malpighiales</taxon>
        <taxon>Euphorbiaceae</taxon>
        <taxon>Crotonoideae</taxon>
        <taxon>Jatropheae</taxon>
        <taxon>Jatropha</taxon>
    </lineage>
</organism>
<keyword evidence="5" id="KW-0808">Transferase</keyword>
<sequence length="471" mass="53032">MTVEKFTWTSMFASCFKLDAEKPSSKPKKEVTKQTSFHRVSVSDLSNPSLLSEDLSVSLAGSNLHVFTLAELKVITQNFSSSNFIGEGGFGPVHKGFIDDKLRPGLKAQPVAVKLLDLDGLQGHREWLTEVIFLGQLRHPHLVKLIGYCCEEEHRLLVYEYMPRGSLENQLFRRYSVSLPWSTRIKIALGAAKGLAFLHESEKPVIYRDFKASNILLDSDYTPKLSDFGLAKDGPEGSDTHVSTRVMGTQGYAAPEYIMTGHLTSMSDVYSFGVVLVELLTGRRSVDKSRPQREQKLIEWARPMLNDSRKLGRIMDPRLEGMYSEAGAQQAAALAYQCLSHRPKHRPTMSTVIKILEPLMESKDIPVGTFVYTVPTESDNSTKEDVKESCDEPKKDLKKENGQHHQKHPLHHGHRHHRHHHHDHKSGARSPTVHSETVLRHNQRNGMQSPLRPSAKGSIDNFISQNVIKVN</sequence>
<dbReference type="InterPro" id="IPR001245">
    <property type="entry name" value="Ser-Thr/Tyr_kinase_cat_dom"/>
</dbReference>
<evidence type="ECO:0000256" key="9">
    <source>
        <dbReference type="ARBA" id="ARBA00022840"/>
    </source>
</evidence>
<dbReference type="PANTHER" id="PTHR45621">
    <property type="entry name" value="OS01G0588500 PROTEIN-RELATED"/>
    <property type="match status" value="1"/>
</dbReference>
<evidence type="ECO:0000313" key="12">
    <source>
        <dbReference type="EMBL" id="KDP33918.1"/>
    </source>
</evidence>
<evidence type="ECO:0000256" key="3">
    <source>
        <dbReference type="ARBA" id="ARBA00022475"/>
    </source>
</evidence>
<dbReference type="SMART" id="SM00220">
    <property type="entry name" value="S_TKc"/>
    <property type="match status" value="1"/>
</dbReference>
<dbReference type="Pfam" id="PF07714">
    <property type="entry name" value="PK_Tyr_Ser-Thr"/>
    <property type="match status" value="1"/>
</dbReference>
<protein>
    <recommendedName>
        <fullName evidence="2">non-specific serine/threonine protein kinase</fullName>
        <ecNumber evidence="2">2.7.11.1</ecNumber>
    </recommendedName>
</protein>
<proteinExistence type="predicted"/>
<accession>A0A067KFY6</accession>
<comment type="subcellular location">
    <subcellularLocation>
        <location evidence="1">Cell membrane</location>
    </subcellularLocation>
</comment>
<evidence type="ECO:0000256" key="5">
    <source>
        <dbReference type="ARBA" id="ARBA00022679"/>
    </source>
</evidence>
<feature type="compositionally biased region" description="Basic and acidic residues" evidence="10">
    <location>
        <begin position="380"/>
        <end position="403"/>
    </location>
</feature>
<name>A0A067KFY6_JATCU</name>
<dbReference type="GO" id="GO:0006952">
    <property type="term" value="P:defense response"/>
    <property type="evidence" value="ECO:0007669"/>
    <property type="project" value="UniProtKB-KW"/>
</dbReference>
<evidence type="ECO:0000256" key="4">
    <source>
        <dbReference type="ARBA" id="ARBA00022527"/>
    </source>
</evidence>
<keyword evidence="3" id="KW-0472">Membrane</keyword>
<dbReference type="InterPro" id="IPR050823">
    <property type="entry name" value="Plant_Ser_Thr_Prot_Kinase"/>
</dbReference>
<dbReference type="InterPro" id="IPR011009">
    <property type="entry name" value="Kinase-like_dom_sf"/>
</dbReference>
<dbReference type="GO" id="GO:0005524">
    <property type="term" value="F:ATP binding"/>
    <property type="evidence" value="ECO:0007669"/>
    <property type="project" value="UniProtKB-KW"/>
</dbReference>
<keyword evidence="7" id="KW-0418">Kinase</keyword>
<feature type="domain" description="Protein kinase" evidence="11">
    <location>
        <begin position="79"/>
        <end position="360"/>
    </location>
</feature>
<dbReference type="GO" id="GO:0005886">
    <property type="term" value="C:plasma membrane"/>
    <property type="evidence" value="ECO:0007669"/>
    <property type="project" value="UniProtKB-SubCell"/>
</dbReference>
<keyword evidence="9" id="KW-0067">ATP-binding</keyword>
<dbReference type="PROSITE" id="PS50011">
    <property type="entry name" value="PROTEIN_KINASE_DOM"/>
    <property type="match status" value="1"/>
</dbReference>
<dbReference type="Gene3D" id="3.30.200.20">
    <property type="entry name" value="Phosphorylase Kinase, domain 1"/>
    <property type="match status" value="1"/>
</dbReference>
<evidence type="ECO:0000256" key="7">
    <source>
        <dbReference type="ARBA" id="ARBA00022777"/>
    </source>
</evidence>
<dbReference type="FunFam" id="3.30.200.20:FF:000228">
    <property type="entry name" value="Serine/threonine-protein kinase BIK1"/>
    <property type="match status" value="1"/>
</dbReference>
<keyword evidence="13" id="KW-1185">Reference proteome</keyword>
<dbReference type="OrthoDB" id="4062651at2759"/>
<gene>
    <name evidence="12" type="ORF">JCGZ_07489</name>
</gene>
<dbReference type="EMBL" id="KK914539">
    <property type="protein sequence ID" value="KDP33918.1"/>
    <property type="molecule type" value="Genomic_DNA"/>
</dbReference>
<feature type="compositionally biased region" description="Basic residues" evidence="10">
    <location>
        <begin position="404"/>
        <end position="424"/>
    </location>
</feature>
<keyword evidence="4" id="KW-0723">Serine/threonine-protein kinase</keyword>
<evidence type="ECO:0000256" key="6">
    <source>
        <dbReference type="ARBA" id="ARBA00022741"/>
    </source>
</evidence>
<dbReference type="Gene3D" id="1.10.510.10">
    <property type="entry name" value="Transferase(Phosphotransferase) domain 1"/>
    <property type="match status" value="1"/>
</dbReference>
<feature type="region of interest" description="Disordered" evidence="10">
    <location>
        <begin position="375"/>
        <end position="458"/>
    </location>
</feature>
<keyword evidence="8" id="KW-0611">Plant defense</keyword>
<reference evidence="12 13" key="1">
    <citation type="journal article" date="2014" name="PLoS ONE">
        <title>Global Analysis of Gene Expression Profiles in Physic Nut (Jatropha curcas L.) Seedlings Exposed to Salt Stress.</title>
        <authorList>
            <person name="Zhang L."/>
            <person name="Zhang C."/>
            <person name="Wu P."/>
            <person name="Chen Y."/>
            <person name="Li M."/>
            <person name="Jiang H."/>
            <person name="Wu G."/>
        </authorList>
    </citation>
    <scope>NUCLEOTIDE SEQUENCE [LARGE SCALE GENOMIC DNA]</scope>
    <source>
        <strain evidence="13">cv. GZQX0401</strain>
        <tissue evidence="12">Young leaves</tissue>
    </source>
</reference>
<dbReference type="InterPro" id="IPR008271">
    <property type="entry name" value="Ser/Thr_kinase_AS"/>
</dbReference>
<evidence type="ECO:0000259" key="11">
    <source>
        <dbReference type="PROSITE" id="PS50011"/>
    </source>
</evidence>